<accession>A0A124GMM7</accession>
<dbReference type="EMBL" id="LKAM01000013">
    <property type="protein sequence ID" value="KUM46132.1"/>
    <property type="molecule type" value="Genomic_DNA"/>
</dbReference>
<reference evidence="1" key="1">
    <citation type="journal article" date="2015" name="Genome Biol. Evol.">
        <title>Organellar Genomes of White Spruce (Picea glauca): Assembly and Annotation.</title>
        <authorList>
            <person name="Jackman S.D."/>
            <person name="Warren R.L."/>
            <person name="Gibb E.A."/>
            <person name="Vandervalk B.P."/>
            <person name="Mohamadi H."/>
            <person name="Chu J."/>
            <person name="Raymond A."/>
            <person name="Pleasance S."/>
            <person name="Coope R."/>
            <person name="Wildung M.R."/>
            <person name="Ritland C.E."/>
            <person name="Bousquet J."/>
            <person name="Jones S.J."/>
            <person name="Bohlmann J."/>
            <person name="Birol I."/>
        </authorList>
    </citation>
    <scope>NUCLEOTIDE SEQUENCE [LARGE SCALE GENOMIC DNA]</scope>
    <source>
        <tissue evidence="1">Flushing bud</tissue>
    </source>
</reference>
<name>A0A124GMM7_PICGL</name>
<comment type="caution">
    <text evidence="1">The sequence shown here is derived from an EMBL/GenBank/DDBJ whole genome shotgun (WGS) entry which is preliminary data.</text>
</comment>
<keyword evidence="1" id="KW-0496">Mitochondrion</keyword>
<organism evidence="1">
    <name type="scientific">Picea glauca</name>
    <name type="common">White spruce</name>
    <name type="synonym">Pinus glauca</name>
    <dbReference type="NCBI Taxonomy" id="3330"/>
    <lineage>
        <taxon>Eukaryota</taxon>
        <taxon>Viridiplantae</taxon>
        <taxon>Streptophyta</taxon>
        <taxon>Embryophyta</taxon>
        <taxon>Tracheophyta</taxon>
        <taxon>Spermatophyta</taxon>
        <taxon>Pinopsida</taxon>
        <taxon>Pinidae</taxon>
        <taxon>Conifers I</taxon>
        <taxon>Pinales</taxon>
        <taxon>Pinaceae</taxon>
        <taxon>Picea</taxon>
    </lineage>
</organism>
<geneLocation type="mitochondrion" evidence="1"/>
<sequence length="85" mass="9280">MGTLHSTKDGVTICTYISASYRSLVPTHIMGHGTNVLSFWVSLLTCISRSPNLGLGLHRWFASTHDLAPPSCVCFAPRSYLTRVA</sequence>
<evidence type="ECO:0000313" key="1">
    <source>
        <dbReference type="EMBL" id="KUM46132.1"/>
    </source>
</evidence>
<proteinExistence type="predicted"/>
<dbReference type="AlphaFoldDB" id="A0A124GMM7"/>
<protein>
    <submittedName>
        <fullName evidence="1">Uncharacterized protein</fullName>
    </submittedName>
</protein>
<gene>
    <name evidence="1" type="ORF">ABT39_MTgene1938</name>
</gene>